<dbReference type="InterPro" id="IPR004358">
    <property type="entry name" value="Sig_transdc_His_kin-like_C"/>
</dbReference>
<dbReference type="InterPro" id="IPR050351">
    <property type="entry name" value="BphY/WalK/GraS-like"/>
</dbReference>
<dbReference type="KEGG" id="fak:FUA48_14860"/>
<dbReference type="GO" id="GO:0005886">
    <property type="term" value="C:plasma membrane"/>
    <property type="evidence" value="ECO:0007669"/>
    <property type="project" value="TreeGrafter"/>
</dbReference>
<dbReference type="Pfam" id="PF02518">
    <property type="entry name" value="HATPase_c"/>
    <property type="match status" value="1"/>
</dbReference>
<evidence type="ECO:0000313" key="9">
    <source>
        <dbReference type="EMBL" id="QEE50811.1"/>
    </source>
</evidence>
<organism evidence="9 10">
    <name type="scientific">Flavobacterium alkalisoli</name>
    <dbReference type="NCBI Taxonomy" id="2602769"/>
    <lineage>
        <taxon>Bacteria</taxon>
        <taxon>Pseudomonadati</taxon>
        <taxon>Bacteroidota</taxon>
        <taxon>Flavobacteriia</taxon>
        <taxon>Flavobacteriales</taxon>
        <taxon>Flavobacteriaceae</taxon>
        <taxon>Flavobacterium</taxon>
    </lineage>
</organism>
<keyword evidence="4" id="KW-0808">Transferase</keyword>
<dbReference type="EC" id="2.7.13.3" evidence="2"/>
<keyword evidence="7" id="KW-1133">Transmembrane helix</keyword>
<keyword evidence="7" id="KW-0472">Membrane</keyword>
<dbReference type="RefSeq" id="WP_147584257.1">
    <property type="nucleotide sequence ID" value="NZ_CP042831.1"/>
</dbReference>
<gene>
    <name evidence="9" type="ORF">FUA48_14860</name>
</gene>
<keyword evidence="7" id="KW-0812">Transmembrane</keyword>
<feature type="transmembrane region" description="Helical" evidence="7">
    <location>
        <begin position="241"/>
        <end position="262"/>
    </location>
</feature>
<evidence type="ECO:0000256" key="1">
    <source>
        <dbReference type="ARBA" id="ARBA00000085"/>
    </source>
</evidence>
<keyword evidence="10" id="KW-1185">Reference proteome</keyword>
<dbReference type="SUPFAM" id="SSF47384">
    <property type="entry name" value="Homodimeric domain of signal transducing histidine kinase"/>
    <property type="match status" value="1"/>
</dbReference>
<dbReference type="Proteomes" id="UP000321222">
    <property type="component" value="Chromosome"/>
</dbReference>
<keyword evidence="6" id="KW-0902">Two-component regulatory system</keyword>
<dbReference type="Gene3D" id="3.30.565.10">
    <property type="entry name" value="Histidine kinase-like ATPase, C-terminal domain"/>
    <property type="match status" value="1"/>
</dbReference>
<dbReference type="PROSITE" id="PS50109">
    <property type="entry name" value="HIS_KIN"/>
    <property type="match status" value="1"/>
</dbReference>
<comment type="catalytic activity">
    <reaction evidence="1">
        <text>ATP + protein L-histidine = ADP + protein N-phospho-L-histidine.</text>
        <dbReference type="EC" id="2.7.13.3"/>
    </reaction>
</comment>
<protein>
    <recommendedName>
        <fullName evidence="2">histidine kinase</fullName>
        <ecNumber evidence="2">2.7.13.3</ecNumber>
    </recommendedName>
</protein>
<evidence type="ECO:0000313" key="10">
    <source>
        <dbReference type="Proteomes" id="UP000321222"/>
    </source>
</evidence>
<reference evidence="9 10" key="1">
    <citation type="submission" date="2019-08" db="EMBL/GenBank/DDBJ databases">
        <title>Flavobacterium alkalisoli sp. nov., isolated from rhizosphere soil of Suaeda salsa.</title>
        <authorList>
            <person name="Sun J.-Q."/>
            <person name="Xu L."/>
        </authorList>
    </citation>
    <scope>NUCLEOTIDE SEQUENCE [LARGE SCALE GENOMIC DNA]</scope>
    <source>
        <strain evidence="9 10">XS-5</strain>
    </source>
</reference>
<dbReference type="InterPro" id="IPR003661">
    <property type="entry name" value="HisK_dim/P_dom"/>
</dbReference>
<dbReference type="InterPro" id="IPR036890">
    <property type="entry name" value="HATPase_C_sf"/>
</dbReference>
<dbReference type="Pfam" id="PF00512">
    <property type="entry name" value="HisKA"/>
    <property type="match status" value="1"/>
</dbReference>
<dbReference type="OrthoDB" id="1933776at2"/>
<evidence type="ECO:0000256" key="6">
    <source>
        <dbReference type="ARBA" id="ARBA00023012"/>
    </source>
</evidence>
<dbReference type="GO" id="GO:0016036">
    <property type="term" value="P:cellular response to phosphate starvation"/>
    <property type="evidence" value="ECO:0007669"/>
    <property type="project" value="TreeGrafter"/>
</dbReference>
<accession>A0A5B9FX45</accession>
<evidence type="ECO:0000256" key="3">
    <source>
        <dbReference type="ARBA" id="ARBA00022553"/>
    </source>
</evidence>
<dbReference type="InterPro" id="IPR036097">
    <property type="entry name" value="HisK_dim/P_sf"/>
</dbReference>
<feature type="transmembrane region" description="Helical" evidence="7">
    <location>
        <begin position="9"/>
        <end position="27"/>
    </location>
</feature>
<dbReference type="PRINTS" id="PR00344">
    <property type="entry name" value="BCTRLSENSOR"/>
</dbReference>
<dbReference type="SMART" id="SM00387">
    <property type="entry name" value="HATPase_c"/>
    <property type="match status" value="1"/>
</dbReference>
<proteinExistence type="predicted"/>
<dbReference type="SMART" id="SM00388">
    <property type="entry name" value="HisKA"/>
    <property type="match status" value="1"/>
</dbReference>
<dbReference type="AlphaFoldDB" id="A0A5B9FX45"/>
<evidence type="ECO:0000259" key="8">
    <source>
        <dbReference type="PROSITE" id="PS50109"/>
    </source>
</evidence>
<evidence type="ECO:0000256" key="7">
    <source>
        <dbReference type="SAM" id="Phobius"/>
    </source>
</evidence>
<name>A0A5B9FX45_9FLAO</name>
<dbReference type="Gene3D" id="1.10.287.130">
    <property type="match status" value="1"/>
</dbReference>
<dbReference type="InterPro" id="IPR003594">
    <property type="entry name" value="HATPase_dom"/>
</dbReference>
<dbReference type="SUPFAM" id="SSF55874">
    <property type="entry name" value="ATPase domain of HSP90 chaperone/DNA topoisomerase II/histidine kinase"/>
    <property type="match status" value="1"/>
</dbReference>
<dbReference type="InterPro" id="IPR005467">
    <property type="entry name" value="His_kinase_dom"/>
</dbReference>
<dbReference type="EMBL" id="CP042831">
    <property type="protein sequence ID" value="QEE50811.1"/>
    <property type="molecule type" value="Genomic_DNA"/>
</dbReference>
<dbReference type="PANTHER" id="PTHR45453">
    <property type="entry name" value="PHOSPHATE REGULON SENSOR PROTEIN PHOR"/>
    <property type="match status" value="1"/>
</dbReference>
<keyword evidence="3" id="KW-0597">Phosphoprotein</keyword>
<evidence type="ECO:0000256" key="2">
    <source>
        <dbReference type="ARBA" id="ARBA00012438"/>
    </source>
</evidence>
<dbReference type="GO" id="GO:0004721">
    <property type="term" value="F:phosphoprotein phosphatase activity"/>
    <property type="evidence" value="ECO:0007669"/>
    <property type="project" value="TreeGrafter"/>
</dbReference>
<evidence type="ECO:0000256" key="4">
    <source>
        <dbReference type="ARBA" id="ARBA00022679"/>
    </source>
</evidence>
<dbReference type="CDD" id="cd00082">
    <property type="entry name" value="HisKA"/>
    <property type="match status" value="1"/>
</dbReference>
<dbReference type="PANTHER" id="PTHR45453:SF1">
    <property type="entry name" value="PHOSPHATE REGULON SENSOR PROTEIN PHOR"/>
    <property type="match status" value="1"/>
</dbReference>
<evidence type="ECO:0000256" key="5">
    <source>
        <dbReference type="ARBA" id="ARBA00022777"/>
    </source>
</evidence>
<dbReference type="GO" id="GO:0000155">
    <property type="term" value="F:phosphorelay sensor kinase activity"/>
    <property type="evidence" value="ECO:0007669"/>
    <property type="project" value="InterPro"/>
</dbReference>
<feature type="domain" description="Histidine kinase" evidence="8">
    <location>
        <begin position="281"/>
        <end position="493"/>
    </location>
</feature>
<keyword evidence="5 9" id="KW-0418">Kinase</keyword>
<sequence>MKKSNQTRVVYFIGIVIMITLSIQAYWNAKNYSVNKAVLTNEVLSALNNSVDTYYTNVIKTDVTTEVTDSIGNNQSNIVIQANSPEELPGLLDSIKKKYNLDDTSVITTHTIESNDMPITTKGTLVNMDSFITSTDSNTVSFDSIAKLTEMASKVIISMFNQRVELNKLSDYLKDEFKRKGFDFDFALSQTQNGKVINSYNNPQDAQFKLFVDSKSAYLPQDSAVRISFPDITLLVLKESFAGLFLSLILSACTIACLLYLLKIINQQKQIMLSKNDFISNISHELKTPIATSMSAIEGIQHFNKEEDREKTQKYLGIASGQLQKLSVMVEKILETVSLDTNRLAIEKEDIDLIELVNGVVEKHRLNTKKEILFNPDRNELKVKADPFHFENVLSNIIENGIKYGGDKVEISIKANYLNADILIANNGKAIDKHQRERIFDKFYRIPTQNQHDIKGYGIGLYYSKIIMEKHKGALVLLPDTKETTFKITLPYA</sequence>